<dbReference type="AlphaFoldDB" id="A0A2P2QRD5"/>
<evidence type="ECO:0000313" key="1">
    <source>
        <dbReference type="EMBL" id="MBX69523.1"/>
    </source>
</evidence>
<reference evidence="1" key="1">
    <citation type="submission" date="2018-02" db="EMBL/GenBank/DDBJ databases">
        <title>Rhizophora mucronata_Transcriptome.</title>
        <authorList>
            <person name="Meera S.P."/>
            <person name="Sreeshan A."/>
            <person name="Augustine A."/>
        </authorList>
    </citation>
    <scope>NUCLEOTIDE SEQUENCE</scope>
    <source>
        <tissue evidence="1">Leaf</tissue>
    </source>
</reference>
<sequence length="50" mass="5647">MIFCTLLLVPPPRPHVAALLRVLLISKPLFAFALPSRLISWALISMFQFP</sequence>
<accession>A0A2P2QRD5</accession>
<organism evidence="1">
    <name type="scientific">Rhizophora mucronata</name>
    <name type="common">Asiatic mangrove</name>
    <dbReference type="NCBI Taxonomy" id="61149"/>
    <lineage>
        <taxon>Eukaryota</taxon>
        <taxon>Viridiplantae</taxon>
        <taxon>Streptophyta</taxon>
        <taxon>Embryophyta</taxon>
        <taxon>Tracheophyta</taxon>
        <taxon>Spermatophyta</taxon>
        <taxon>Magnoliopsida</taxon>
        <taxon>eudicotyledons</taxon>
        <taxon>Gunneridae</taxon>
        <taxon>Pentapetalae</taxon>
        <taxon>rosids</taxon>
        <taxon>fabids</taxon>
        <taxon>Malpighiales</taxon>
        <taxon>Rhizophoraceae</taxon>
        <taxon>Rhizophora</taxon>
    </lineage>
</organism>
<protein>
    <submittedName>
        <fullName evidence="1">Uncharacterized protein</fullName>
    </submittedName>
</protein>
<name>A0A2P2QRD5_RHIMU</name>
<proteinExistence type="predicted"/>
<dbReference type="EMBL" id="GGEC01089039">
    <property type="protein sequence ID" value="MBX69523.1"/>
    <property type="molecule type" value="Transcribed_RNA"/>
</dbReference>